<dbReference type="EMBL" id="JACAGB010000011">
    <property type="protein sequence ID" value="KAF6335385.1"/>
    <property type="molecule type" value="Genomic_DNA"/>
</dbReference>
<organism evidence="2 3">
    <name type="scientific">Pipistrellus kuhlii</name>
    <name type="common">Kuhl's pipistrelle</name>
    <dbReference type="NCBI Taxonomy" id="59472"/>
    <lineage>
        <taxon>Eukaryota</taxon>
        <taxon>Metazoa</taxon>
        <taxon>Chordata</taxon>
        <taxon>Craniata</taxon>
        <taxon>Vertebrata</taxon>
        <taxon>Euteleostomi</taxon>
        <taxon>Mammalia</taxon>
        <taxon>Eutheria</taxon>
        <taxon>Laurasiatheria</taxon>
        <taxon>Chiroptera</taxon>
        <taxon>Yangochiroptera</taxon>
        <taxon>Vespertilionidae</taxon>
        <taxon>Pipistrellus</taxon>
    </lineage>
</organism>
<dbReference type="AlphaFoldDB" id="A0A7J7WD80"/>
<sequence>MGTSFSVQTMLISVIVRAFLQSFVLLCGFVFFVVVRFVLIFFFLLCDLRENTFRIISRFYLNVVLRVNFFVLKSLLVGACYWEQVFVQKLQSESLCITETLFIASLLSPHAEDCWIEQNNKYFDLLKVLVNFLGTCHFGLWIS</sequence>
<keyword evidence="1" id="KW-0812">Transmembrane</keyword>
<reference evidence="2 3" key="1">
    <citation type="journal article" date="2020" name="Nature">
        <title>Six reference-quality genomes reveal evolution of bat adaptations.</title>
        <authorList>
            <person name="Jebb D."/>
            <person name="Huang Z."/>
            <person name="Pippel M."/>
            <person name="Hughes G.M."/>
            <person name="Lavrichenko K."/>
            <person name="Devanna P."/>
            <person name="Winkler S."/>
            <person name="Jermiin L.S."/>
            <person name="Skirmuntt E.C."/>
            <person name="Katzourakis A."/>
            <person name="Burkitt-Gray L."/>
            <person name="Ray D.A."/>
            <person name="Sullivan K.A.M."/>
            <person name="Roscito J.G."/>
            <person name="Kirilenko B.M."/>
            <person name="Davalos L.M."/>
            <person name="Corthals A.P."/>
            <person name="Power M.L."/>
            <person name="Jones G."/>
            <person name="Ransome R.D."/>
            <person name="Dechmann D.K.N."/>
            <person name="Locatelli A.G."/>
            <person name="Puechmaille S.J."/>
            <person name="Fedrigo O."/>
            <person name="Jarvis E.D."/>
            <person name="Hiller M."/>
            <person name="Vernes S.C."/>
            <person name="Myers E.W."/>
            <person name="Teeling E.C."/>
        </authorList>
    </citation>
    <scope>NUCLEOTIDE SEQUENCE [LARGE SCALE GENOMIC DNA]</scope>
    <source>
        <strain evidence="2">MPipKuh1</strain>
        <tissue evidence="2">Flight muscle</tissue>
    </source>
</reference>
<evidence type="ECO:0000313" key="2">
    <source>
        <dbReference type="EMBL" id="KAF6335385.1"/>
    </source>
</evidence>
<protein>
    <submittedName>
        <fullName evidence="2">Uncharacterized protein</fullName>
    </submittedName>
</protein>
<name>A0A7J7WD80_PIPKU</name>
<dbReference type="Proteomes" id="UP000558488">
    <property type="component" value="Unassembled WGS sequence"/>
</dbReference>
<keyword evidence="1" id="KW-1133">Transmembrane helix</keyword>
<evidence type="ECO:0000256" key="1">
    <source>
        <dbReference type="SAM" id="Phobius"/>
    </source>
</evidence>
<accession>A0A7J7WD80</accession>
<comment type="caution">
    <text evidence="2">The sequence shown here is derived from an EMBL/GenBank/DDBJ whole genome shotgun (WGS) entry which is preliminary data.</text>
</comment>
<proteinExistence type="predicted"/>
<feature type="transmembrane region" description="Helical" evidence="1">
    <location>
        <begin position="20"/>
        <end position="47"/>
    </location>
</feature>
<keyword evidence="1" id="KW-0472">Membrane</keyword>
<keyword evidence="3" id="KW-1185">Reference proteome</keyword>
<evidence type="ECO:0000313" key="3">
    <source>
        <dbReference type="Proteomes" id="UP000558488"/>
    </source>
</evidence>
<gene>
    <name evidence="2" type="ORF">mPipKuh1_008068</name>
</gene>